<gene>
    <name evidence="2" type="ORF">RND81_06G202900</name>
</gene>
<dbReference type="SUPFAM" id="SSF53335">
    <property type="entry name" value="S-adenosyl-L-methionine-dependent methyltransferases"/>
    <property type="match status" value="1"/>
</dbReference>
<evidence type="ECO:0000313" key="3">
    <source>
        <dbReference type="Proteomes" id="UP001443914"/>
    </source>
</evidence>
<organism evidence="2 3">
    <name type="scientific">Saponaria officinalis</name>
    <name type="common">Common soapwort</name>
    <name type="synonym">Lychnis saponaria</name>
    <dbReference type="NCBI Taxonomy" id="3572"/>
    <lineage>
        <taxon>Eukaryota</taxon>
        <taxon>Viridiplantae</taxon>
        <taxon>Streptophyta</taxon>
        <taxon>Embryophyta</taxon>
        <taxon>Tracheophyta</taxon>
        <taxon>Spermatophyta</taxon>
        <taxon>Magnoliopsida</taxon>
        <taxon>eudicotyledons</taxon>
        <taxon>Gunneridae</taxon>
        <taxon>Pentapetalae</taxon>
        <taxon>Caryophyllales</taxon>
        <taxon>Caryophyllaceae</taxon>
        <taxon>Caryophylleae</taxon>
        <taxon>Saponaria</taxon>
    </lineage>
</organism>
<feature type="region of interest" description="Disordered" evidence="1">
    <location>
        <begin position="59"/>
        <end position="99"/>
    </location>
</feature>
<dbReference type="GO" id="GO:0008168">
    <property type="term" value="F:methyltransferase activity"/>
    <property type="evidence" value="ECO:0007669"/>
    <property type="project" value="InterPro"/>
</dbReference>
<dbReference type="AlphaFoldDB" id="A0AAW1K8K5"/>
<dbReference type="Proteomes" id="UP001443914">
    <property type="component" value="Unassembled WGS sequence"/>
</dbReference>
<accession>A0AAW1K8K5</accession>
<dbReference type="Pfam" id="PF01795">
    <property type="entry name" value="Methyltransf_5"/>
    <property type="match status" value="1"/>
</dbReference>
<evidence type="ECO:0000256" key="1">
    <source>
        <dbReference type="SAM" id="MobiDB-lite"/>
    </source>
</evidence>
<name>A0AAW1K8K5_SAPOF</name>
<feature type="compositionally biased region" description="Polar residues" evidence="1">
    <location>
        <begin position="89"/>
        <end position="99"/>
    </location>
</feature>
<dbReference type="Gene3D" id="3.40.50.150">
    <property type="entry name" value="Vaccinia Virus protein VP39"/>
    <property type="match status" value="1"/>
</dbReference>
<dbReference type="InterPro" id="IPR029063">
    <property type="entry name" value="SAM-dependent_MTases_sf"/>
</dbReference>
<comment type="caution">
    <text evidence="2">The sequence shown here is derived from an EMBL/GenBank/DDBJ whole genome shotgun (WGS) entry which is preliminary data.</text>
</comment>
<dbReference type="InterPro" id="IPR002903">
    <property type="entry name" value="RsmH"/>
</dbReference>
<dbReference type="EMBL" id="JBDFQZ010000006">
    <property type="protein sequence ID" value="KAK9715974.1"/>
    <property type="molecule type" value="Genomic_DNA"/>
</dbReference>
<evidence type="ECO:0000313" key="2">
    <source>
        <dbReference type="EMBL" id="KAK9715974.1"/>
    </source>
</evidence>
<sequence length="99" mass="10868">MYSSFKCLAPGGRLAVISFHSLEDRMTFMCYQHSRAVTLEQEFSHVAWNTETEELDTAGKSDASTFHSSRCHNKLPSMPSHCVRGGSDPSGSPMNQIGG</sequence>
<proteinExistence type="predicted"/>
<protein>
    <submittedName>
        <fullName evidence="2">Uncharacterized protein</fullName>
    </submittedName>
</protein>
<reference evidence="2" key="1">
    <citation type="submission" date="2024-03" db="EMBL/GenBank/DDBJ databases">
        <title>WGS assembly of Saponaria officinalis var. Norfolk2.</title>
        <authorList>
            <person name="Jenkins J."/>
            <person name="Shu S."/>
            <person name="Grimwood J."/>
            <person name="Barry K."/>
            <person name="Goodstein D."/>
            <person name="Schmutz J."/>
            <person name="Leebens-Mack J."/>
            <person name="Osbourn A."/>
        </authorList>
    </citation>
    <scope>NUCLEOTIDE SEQUENCE [LARGE SCALE GENOMIC DNA]</scope>
    <source>
        <strain evidence="2">JIC</strain>
    </source>
</reference>
<keyword evidence="3" id="KW-1185">Reference proteome</keyword>